<dbReference type="PANTHER" id="PTHR39940:SF1">
    <property type="entry name" value="PROTHORACICOTROPIC HORMONE, ISOFORM F"/>
    <property type="match status" value="1"/>
</dbReference>
<evidence type="ECO:0008006" key="4">
    <source>
        <dbReference type="Google" id="ProtNLM"/>
    </source>
</evidence>
<evidence type="ECO:0000313" key="3">
    <source>
        <dbReference type="Proteomes" id="UP001153737"/>
    </source>
</evidence>
<dbReference type="PANTHER" id="PTHR39940">
    <property type="entry name" value="PROTHORACICOTROPIC HORMONE, ISOFORM F"/>
    <property type="match status" value="1"/>
</dbReference>
<dbReference type="Proteomes" id="UP001153737">
    <property type="component" value="Chromosome 17"/>
</dbReference>
<evidence type="ECO:0000313" key="2">
    <source>
        <dbReference type="EMBL" id="CAH1155153.1"/>
    </source>
</evidence>
<dbReference type="Gene3D" id="2.10.90.10">
    <property type="entry name" value="Cystine-knot cytokines"/>
    <property type="match status" value="1"/>
</dbReference>
<evidence type="ECO:0000256" key="1">
    <source>
        <dbReference type="SAM" id="SignalP"/>
    </source>
</evidence>
<name>A0A9P0DR89_PHACE</name>
<dbReference type="InterPro" id="IPR029034">
    <property type="entry name" value="Cystine-knot_cytokine"/>
</dbReference>
<dbReference type="InterPro" id="IPR052876">
    <property type="entry name" value="Insect_Hormone_Regulators"/>
</dbReference>
<keyword evidence="3" id="KW-1185">Reference proteome</keyword>
<sequence>MHCQLSKGSIVFSMLIILELKDAFAVEWTADDKLESQFLEDMDFVSEHSKYIEKDSGSSKVLPKFARKRYDMSAPMYRSSNSKPSCSCHINYQAVDLGRGYLPRYIQIGACKNDSCEKHYQCVEKTYKVKVLKRKGVKTTEDASLMSVQNNFQDFWTIEIIPVVVSCECIAEFHMVYQE</sequence>
<organism evidence="2 3">
    <name type="scientific">Phaedon cochleariae</name>
    <name type="common">Mustard beetle</name>
    <dbReference type="NCBI Taxonomy" id="80249"/>
    <lineage>
        <taxon>Eukaryota</taxon>
        <taxon>Metazoa</taxon>
        <taxon>Ecdysozoa</taxon>
        <taxon>Arthropoda</taxon>
        <taxon>Hexapoda</taxon>
        <taxon>Insecta</taxon>
        <taxon>Pterygota</taxon>
        <taxon>Neoptera</taxon>
        <taxon>Endopterygota</taxon>
        <taxon>Coleoptera</taxon>
        <taxon>Polyphaga</taxon>
        <taxon>Cucujiformia</taxon>
        <taxon>Chrysomeloidea</taxon>
        <taxon>Chrysomelidae</taxon>
        <taxon>Chrysomelinae</taxon>
        <taxon>Chrysomelini</taxon>
        <taxon>Phaedon</taxon>
    </lineage>
</organism>
<reference evidence="2" key="1">
    <citation type="submission" date="2022-01" db="EMBL/GenBank/DDBJ databases">
        <authorList>
            <person name="King R."/>
        </authorList>
    </citation>
    <scope>NUCLEOTIDE SEQUENCE</scope>
</reference>
<accession>A0A9P0DR89</accession>
<dbReference type="OrthoDB" id="5950649at2759"/>
<dbReference type="EMBL" id="OU896723">
    <property type="protein sequence ID" value="CAH1155153.1"/>
    <property type="molecule type" value="Genomic_DNA"/>
</dbReference>
<feature type="signal peptide" evidence="1">
    <location>
        <begin position="1"/>
        <end position="25"/>
    </location>
</feature>
<dbReference type="AlphaFoldDB" id="A0A9P0DR89"/>
<feature type="chain" id="PRO_5040191931" description="Prothoracicotropic hormone" evidence="1">
    <location>
        <begin position="26"/>
        <end position="179"/>
    </location>
</feature>
<keyword evidence="1" id="KW-0732">Signal</keyword>
<gene>
    <name evidence="2" type="ORF">PHAECO_LOCUS5776</name>
</gene>
<proteinExistence type="predicted"/>
<dbReference type="SUPFAM" id="SSF57501">
    <property type="entry name" value="Cystine-knot cytokines"/>
    <property type="match status" value="1"/>
</dbReference>
<reference evidence="2" key="2">
    <citation type="submission" date="2022-10" db="EMBL/GenBank/DDBJ databases">
        <authorList>
            <consortium name="ENA_rothamsted_submissions"/>
            <consortium name="culmorum"/>
            <person name="King R."/>
        </authorList>
    </citation>
    <scope>NUCLEOTIDE SEQUENCE</scope>
</reference>
<protein>
    <recommendedName>
        <fullName evidence="4">Prothoracicotropic hormone</fullName>
    </recommendedName>
</protein>